<protein>
    <submittedName>
        <fullName evidence="1">Uncharacterized protein</fullName>
    </submittedName>
</protein>
<evidence type="ECO:0000313" key="1">
    <source>
        <dbReference type="EMBL" id="VVQ26299.1"/>
    </source>
</evidence>
<sequence>MAGGELAQLDRVAVGAGFRADPLSEDLIALDRVQINHGQGGAVSVGRQRAVDHAGHLRLRQFQAGFADLQDVGVDRFADGVGGVDPVHRAEQRVFDQQLVVQLQFAAVDGRQVRRTGDVDAQRLFGLDVAVGDRAQRQVGQVRGQFRAGAEPEQPDRLAGVEGGVEGDFNAHQAQRWVERA</sequence>
<proteinExistence type="predicted"/>
<name>A0A5E7VTT5_PSEFL</name>
<dbReference type="EMBL" id="CABVJG010000046">
    <property type="protein sequence ID" value="VVQ26299.1"/>
    <property type="molecule type" value="Genomic_DNA"/>
</dbReference>
<gene>
    <name evidence="1" type="ORF">PS925_06175</name>
</gene>
<organism evidence="1 2">
    <name type="scientific">Pseudomonas fluorescens</name>
    <dbReference type="NCBI Taxonomy" id="294"/>
    <lineage>
        <taxon>Bacteria</taxon>
        <taxon>Pseudomonadati</taxon>
        <taxon>Pseudomonadota</taxon>
        <taxon>Gammaproteobacteria</taxon>
        <taxon>Pseudomonadales</taxon>
        <taxon>Pseudomonadaceae</taxon>
        <taxon>Pseudomonas</taxon>
    </lineage>
</organism>
<dbReference type="Proteomes" id="UP000412311">
    <property type="component" value="Unassembled WGS sequence"/>
</dbReference>
<dbReference type="AlphaFoldDB" id="A0A5E7VTT5"/>
<evidence type="ECO:0000313" key="2">
    <source>
        <dbReference type="Proteomes" id="UP000412311"/>
    </source>
</evidence>
<accession>A0A5E7VTT5</accession>
<reference evidence="1 2" key="1">
    <citation type="submission" date="2019-09" db="EMBL/GenBank/DDBJ databases">
        <authorList>
            <person name="Chandra G."/>
            <person name="Truman W A."/>
        </authorList>
    </citation>
    <scope>NUCLEOTIDE SEQUENCE [LARGE SCALE GENOMIC DNA]</scope>
    <source>
        <strain evidence="1">PS925</strain>
    </source>
</reference>